<gene>
    <name evidence="14" type="ORF">SHERM_08250</name>
</gene>
<dbReference type="PROSITE" id="PS50089">
    <property type="entry name" value="ZF_RING_2"/>
    <property type="match status" value="1"/>
</dbReference>
<evidence type="ECO:0000256" key="3">
    <source>
        <dbReference type="ARBA" id="ARBA00012483"/>
    </source>
</evidence>
<feature type="domain" description="RING-type" evidence="13">
    <location>
        <begin position="114"/>
        <end position="156"/>
    </location>
</feature>
<dbReference type="Pfam" id="PF13639">
    <property type="entry name" value="zf-RING_2"/>
    <property type="match status" value="1"/>
</dbReference>
<evidence type="ECO:0000256" key="9">
    <source>
        <dbReference type="ARBA" id="ARBA00023136"/>
    </source>
</evidence>
<evidence type="ECO:0000256" key="10">
    <source>
        <dbReference type="ARBA" id="ARBA00024209"/>
    </source>
</evidence>
<comment type="catalytic activity">
    <reaction evidence="1">
        <text>S-ubiquitinyl-[E2 ubiquitin-conjugating enzyme]-L-cysteine + [acceptor protein]-L-lysine = [E2 ubiquitin-conjugating enzyme]-L-cysteine + N(6)-ubiquitinyl-[acceptor protein]-L-lysine.</text>
        <dbReference type="EC" id="2.3.2.27"/>
    </reaction>
</comment>
<dbReference type="Gene3D" id="3.30.40.10">
    <property type="entry name" value="Zinc/RING finger domain, C3HC4 (zinc finger)"/>
    <property type="match status" value="1"/>
</dbReference>
<keyword evidence="11" id="KW-0863">Zinc-finger</keyword>
<dbReference type="GO" id="GO:0061630">
    <property type="term" value="F:ubiquitin protein ligase activity"/>
    <property type="evidence" value="ECO:0007669"/>
    <property type="project" value="UniProtKB-EC"/>
</dbReference>
<proteinExistence type="inferred from homology"/>
<evidence type="ECO:0000313" key="15">
    <source>
        <dbReference type="Proteomes" id="UP001153555"/>
    </source>
</evidence>
<evidence type="ECO:0000256" key="4">
    <source>
        <dbReference type="ARBA" id="ARBA00022679"/>
    </source>
</evidence>
<name>A0A9N7RTY4_STRHE</name>
<dbReference type="OrthoDB" id="8062037at2759"/>
<organism evidence="14 15">
    <name type="scientific">Striga hermonthica</name>
    <name type="common">Purple witchweed</name>
    <name type="synonym">Buchnera hermonthica</name>
    <dbReference type="NCBI Taxonomy" id="68872"/>
    <lineage>
        <taxon>Eukaryota</taxon>
        <taxon>Viridiplantae</taxon>
        <taxon>Streptophyta</taxon>
        <taxon>Embryophyta</taxon>
        <taxon>Tracheophyta</taxon>
        <taxon>Spermatophyta</taxon>
        <taxon>Magnoliopsida</taxon>
        <taxon>eudicotyledons</taxon>
        <taxon>Gunneridae</taxon>
        <taxon>Pentapetalae</taxon>
        <taxon>asterids</taxon>
        <taxon>lamiids</taxon>
        <taxon>Lamiales</taxon>
        <taxon>Orobanchaceae</taxon>
        <taxon>Buchnereae</taxon>
        <taxon>Striga</taxon>
    </lineage>
</organism>
<feature type="transmembrane region" description="Helical" evidence="12">
    <location>
        <begin position="40"/>
        <end position="61"/>
    </location>
</feature>
<dbReference type="SUPFAM" id="SSF57850">
    <property type="entry name" value="RING/U-box"/>
    <property type="match status" value="1"/>
</dbReference>
<dbReference type="EMBL" id="CACSLK010034598">
    <property type="protein sequence ID" value="CAA0842387.1"/>
    <property type="molecule type" value="Genomic_DNA"/>
</dbReference>
<evidence type="ECO:0000256" key="11">
    <source>
        <dbReference type="PROSITE-ProRule" id="PRU00175"/>
    </source>
</evidence>
<dbReference type="AlphaFoldDB" id="A0A9N7RTY4"/>
<keyword evidence="4" id="KW-0808">Transferase</keyword>
<keyword evidence="6" id="KW-0479">Metal-binding</keyword>
<keyword evidence="9 12" id="KW-0472">Membrane</keyword>
<keyword evidence="7" id="KW-0862">Zinc</keyword>
<dbReference type="InterPro" id="IPR001841">
    <property type="entry name" value="Znf_RING"/>
</dbReference>
<dbReference type="GO" id="GO:0016020">
    <property type="term" value="C:membrane"/>
    <property type="evidence" value="ECO:0007669"/>
    <property type="project" value="UniProtKB-SubCell"/>
</dbReference>
<dbReference type="Proteomes" id="UP001153555">
    <property type="component" value="Unassembled WGS sequence"/>
</dbReference>
<keyword evidence="8 12" id="KW-1133">Transmembrane helix</keyword>
<protein>
    <recommendedName>
        <fullName evidence="3">RING-type E3 ubiquitin transferase</fullName>
        <ecNumber evidence="3">2.3.2.27</ecNumber>
    </recommendedName>
</protein>
<sequence length="165" mass="17353">MSTHRYRPPRLLLDSVVIGPSASSGVGPYDRENSSFDSNMVIILAALLCALVCALALNSIVRCALRCRGILEPNPPPEGSVTGSVGGLGKEALSRIPVAAYRAAGGRNVAATECPICLAEFAEGEDVRILPGCNHGFHVGCVDRWLVSHSSCPTCRGPLATAQRR</sequence>
<comment type="caution">
    <text evidence="14">The sequence shown here is derived from an EMBL/GenBank/DDBJ whole genome shotgun (WGS) entry which is preliminary data.</text>
</comment>
<keyword evidence="5 12" id="KW-0812">Transmembrane</keyword>
<dbReference type="GO" id="GO:0016567">
    <property type="term" value="P:protein ubiquitination"/>
    <property type="evidence" value="ECO:0007669"/>
    <property type="project" value="InterPro"/>
</dbReference>
<dbReference type="EC" id="2.3.2.27" evidence="3"/>
<keyword evidence="15" id="KW-1185">Reference proteome</keyword>
<evidence type="ECO:0000256" key="6">
    <source>
        <dbReference type="ARBA" id="ARBA00022723"/>
    </source>
</evidence>
<evidence type="ECO:0000256" key="1">
    <source>
        <dbReference type="ARBA" id="ARBA00000900"/>
    </source>
</evidence>
<evidence type="ECO:0000256" key="5">
    <source>
        <dbReference type="ARBA" id="ARBA00022692"/>
    </source>
</evidence>
<evidence type="ECO:0000256" key="7">
    <source>
        <dbReference type="ARBA" id="ARBA00022833"/>
    </source>
</evidence>
<dbReference type="PANTHER" id="PTHR46905">
    <property type="entry name" value="RING-H2 FINGER PROTEIN ATL78"/>
    <property type="match status" value="1"/>
</dbReference>
<reference evidence="14" key="1">
    <citation type="submission" date="2019-12" db="EMBL/GenBank/DDBJ databases">
        <authorList>
            <person name="Scholes J."/>
        </authorList>
    </citation>
    <scope>NUCLEOTIDE SEQUENCE</scope>
</reference>
<dbReference type="InterPro" id="IPR044602">
    <property type="entry name" value="ATL10/ATL72-79-like"/>
</dbReference>
<comment type="subcellular location">
    <subcellularLocation>
        <location evidence="2">Membrane</location>
        <topology evidence="2">Single-pass membrane protein</topology>
    </subcellularLocation>
</comment>
<dbReference type="SMART" id="SM00184">
    <property type="entry name" value="RING"/>
    <property type="match status" value="1"/>
</dbReference>
<dbReference type="PANTHER" id="PTHR46905:SF21">
    <property type="entry name" value="RING-TYPE E3 UBIQUITIN TRANSFERASE"/>
    <property type="match status" value="1"/>
</dbReference>
<evidence type="ECO:0000259" key="13">
    <source>
        <dbReference type="PROSITE" id="PS50089"/>
    </source>
</evidence>
<evidence type="ECO:0000256" key="12">
    <source>
        <dbReference type="SAM" id="Phobius"/>
    </source>
</evidence>
<dbReference type="CDD" id="cd16461">
    <property type="entry name" value="RING-H2_EL5-like"/>
    <property type="match status" value="1"/>
</dbReference>
<dbReference type="InterPro" id="IPR013083">
    <property type="entry name" value="Znf_RING/FYVE/PHD"/>
</dbReference>
<accession>A0A9N7RTY4</accession>
<dbReference type="GO" id="GO:0008270">
    <property type="term" value="F:zinc ion binding"/>
    <property type="evidence" value="ECO:0007669"/>
    <property type="project" value="UniProtKB-KW"/>
</dbReference>
<evidence type="ECO:0000256" key="8">
    <source>
        <dbReference type="ARBA" id="ARBA00022989"/>
    </source>
</evidence>
<evidence type="ECO:0000313" key="14">
    <source>
        <dbReference type="EMBL" id="CAA0842387.1"/>
    </source>
</evidence>
<evidence type="ECO:0000256" key="2">
    <source>
        <dbReference type="ARBA" id="ARBA00004167"/>
    </source>
</evidence>
<comment type="similarity">
    <text evidence="10">Belongs to the RING-type zinc finger family. ATL subfamily.</text>
</comment>